<organism evidence="5 6">
    <name type="scientific">Luminiphilus syltensis NOR5-1B</name>
    <dbReference type="NCBI Taxonomy" id="565045"/>
    <lineage>
        <taxon>Bacteria</taxon>
        <taxon>Pseudomonadati</taxon>
        <taxon>Pseudomonadota</taxon>
        <taxon>Gammaproteobacteria</taxon>
        <taxon>Cellvibrionales</taxon>
        <taxon>Halieaceae</taxon>
        <taxon>Luminiphilus</taxon>
    </lineage>
</organism>
<evidence type="ECO:0000256" key="2">
    <source>
        <dbReference type="ARBA" id="ARBA00023004"/>
    </source>
</evidence>
<keyword evidence="6" id="KW-1185">Reference proteome</keyword>
<dbReference type="PROSITE" id="PS51379">
    <property type="entry name" value="4FE4S_FER_2"/>
    <property type="match status" value="1"/>
</dbReference>
<dbReference type="GO" id="GO:0046872">
    <property type="term" value="F:metal ion binding"/>
    <property type="evidence" value="ECO:0007669"/>
    <property type="project" value="UniProtKB-KW"/>
</dbReference>
<keyword evidence="1" id="KW-0479">Metal-binding</keyword>
<dbReference type="GO" id="GO:0051536">
    <property type="term" value="F:iron-sulfur cluster binding"/>
    <property type="evidence" value="ECO:0007669"/>
    <property type="project" value="UniProtKB-KW"/>
</dbReference>
<dbReference type="EMBL" id="DS999411">
    <property type="protein sequence ID" value="EED36600.1"/>
    <property type="molecule type" value="Genomic_DNA"/>
</dbReference>
<proteinExistence type="predicted"/>
<dbReference type="eggNOG" id="COG1600">
    <property type="taxonomic scope" value="Bacteria"/>
</dbReference>
<dbReference type="Proteomes" id="UP000004699">
    <property type="component" value="Unassembled WGS sequence"/>
</dbReference>
<dbReference type="SUPFAM" id="SSF54862">
    <property type="entry name" value="4Fe-4S ferredoxins"/>
    <property type="match status" value="1"/>
</dbReference>
<dbReference type="RefSeq" id="WP_009021343.1">
    <property type="nucleotide sequence ID" value="NZ_DS999411.1"/>
</dbReference>
<dbReference type="InterPro" id="IPR017900">
    <property type="entry name" value="4Fe4S_Fe_S_CS"/>
</dbReference>
<evidence type="ECO:0000256" key="3">
    <source>
        <dbReference type="ARBA" id="ARBA00023014"/>
    </source>
</evidence>
<dbReference type="STRING" id="565045.NOR51B_2552"/>
<evidence type="ECO:0000256" key="1">
    <source>
        <dbReference type="ARBA" id="ARBA00022723"/>
    </source>
</evidence>
<dbReference type="HOGENOM" id="CLU_036586_2_0_6"/>
<evidence type="ECO:0000259" key="4">
    <source>
        <dbReference type="PROSITE" id="PS51379"/>
    </source>
</evidence>
<dbReference type="OrthoDB" id="9808559at2"/>
<sequence>MKNPHQKPIDELTGFEINSDFDKFDQRDEIYCRSEWDEEIRTEKALNFFKSYFMPNARARKTDGFSQRDYALRNAAWHVTNVLRDIKRDEHGRKEGFFNPFTSHDEGWPEPFAFASAEEATSDLHKVAKLAGADVVGVCAYDDRWMYSKIYDENSQQSIAQEIPDDLPHVIVLGESMDEDLTRTVPSALSGTATGLGYSNDAVTLLTLTQYIRNLGYRAHASMNDSSLAIPLAVQAGLGEVGRHSLLITEEYGPRLRLGRIHTDMPLVLSTPKKFGVKEFCEICDRCAAGCPPKAITFEEPTTKVYNRSNLIGVSKWTVDAEKCFKFWANQNTDCSICIRTCPYNRDYGKWYNRAWRKLAGGKLRHLALWLDDKLVQRTRFKSTGWWGRTG</sequence>
<dbReference type="InterPro" id="IPR017896">
    <property type="entry name" value="4Fe4S_Fe-S-bd"/>
</dbReference>
<accession>B8KV70</accession>
<name>B8KV70_9GAMM</name>
<protein>
    <submittedName>
        <fullName evidence="5">Reductive dehalogenase</fullName>
    </submittedName>
</protein>
<dbReference type="PANTHER" id="PTHR42827:SF1">
    <property type="entry name" value="IRON-SULFUR CLUSTER-BINDING PROTEIN"/>
    <property type="match status" value="1"/>
</dbReference>
<feature type="domain" description="4Fe-4S ferredoxin-type" evidence="4">
    <location>
        <begin position="272"/>
        <end position="301"/>
    </location>
</feature>
<dbReference type="PANTHER" id="PTHR42827">
    <property type="entry name" value="IRON-SULFUR CLUSTER-BINDING PROTEIN-RELATED"/>
    <property type="match status" value="1"/>
</dbReference>
<keyword evidence="2" id="KW-0408">Iron</keyword>
<dbReference type="PROSITE" id="PS00198">
    <property type="entry name" value="4FE4S_FER_1"/>
    <property type="match status" value="1"/>
</dbReference>
<evidence type="ECO:0000313" key="5">
    <source>
        <dbReference type="EMBL" id="EED36600.1"/>
    </source>
</evidence>
<evidence type="ECO:0000313" key="6">
    <source>
        <dbReference type="Proteomes" id="UP000004699"/>
    </source>
</evidence>
<keyword evidence="3" id="KW-0411">Iron-sulfur</keyword>
<dbReference type="AlphaFoldDB" id="B8KV70"/>
<gene>
    <name evidence="5" type="ORF">NOR51B_2552</name>
</gene>
<dbReference type="Pfam" id="PF12838">
    <property type="entry name" value="Fer4_7"/>
    <property type="match status" value="1"/>
</dbReference>
<dbReference type="Pfam" id="PF13486">
    <property type="entry name" value="Dehalogenase"/>
    <property type="match status" value="1"/>
</dbReference>
<dbReference type="InterPro" id="IPR028894">
    <property type="entry name" value="RDH_dom"/>
</dbReference>
<reference evidence="6" key="1">
    <citation type="journal article" date="2013" name="BMC Microbiol.">
        <title>Taxonomy and evolution of bacteriochlorophyll a-containing members of the OM60/NOR5 clade of marine gammaproteobacteria: description of Luminiphilus syltensis gen. nov., sp. nov., reclassification of Haliea rubra as Pseudohaliea rubra gen. nov., comb. nov., and emendation of Chromatocurvus halotolerans.</title>
        <authorList>
            <person name="Spring S."/>
            <person name="Riedel T."/>
            <person name="Sproer C."/>
            <person name="Yan S."/>
            <person name="Harder J."/>
            <person name="Fuchs B.M."/>
        </authorList>
    </citation>
    <scope>NUCLEOTIDE SEQUENCE [LARGE SCALE GENOMIC DNA]</scope>
    <source>
        <strain evidence="6">NOR51-B</strain>
    </source>
</reference>
<dbReference type="Gene3D" id="3.30.70.20">
    <property type="match status" value="1"/>
</dbReference>